<proteinExistence type="predicted"/>
<dbReference type="GO" id="GO:0032502">
    <property type="term" value="P:developmental process"/>
    <property type="evidence" value="ECO:0007669"/>
    <property type="project" value="TreeGrafter"/>
</dbReference>
<dbReference type="GO" id="GO:0000981">
    <property type="term" value="F:DNA-binding transcription factor activity, RNA polymerase II-specific"/>
    <property type="evidence" value="ECO:0007669"/>
    <property type="project" value="TreeGrafter"/>
</dbReference>
<dbReference type="Pfam" id="PF00010">
    <property type="entry name" value="HLH"/>
    <property type="match status" value="1"/>
</dbReference>
<protein>
    <recommendedName>
        <fullName evidence="3">BHLH domain-containing protein</fullName>
    </recommendedName>
</protein>
<reference evidence="4 5" key="2">
    <citation type="journal article" date="2019" name="G3 (Bethesda)">
        <title>Hybrid Assembly of the Genome of the Entomopathogenic Nematode Steinernema carpocapsae Identifies the X-Chromosome.</title>
        <authorList>
            <person name="Serra L."/>
            <person name="Macchietto M."/>
            <person name="Macias-Munoz A."/>
            <person name="McGill C.J."/>
            <person name="Rodriguez I.M."/>
            <person name="Rodriguez B."/>
            <person name="Murad R."/>
            <person name="Mortazavi A."/>
        </authorList>
    </citation>
    <scope>NUCLEOTIDE SEQUENCE [LARGE SCALE GENOMIC DNA]</scope>
    <source>
        <strain evidence="4 5">ALL</strain>
    </source>
</reference>
<evidence type="ECO:0000313" key="4">
    <source>
        <dbReference type="EMBL" id="TKR68322.1"/>
    </source>
</evidence>
<gene>
    <name evidence="4" type="ORF">L596_024318</name>
</gene>
<feature type="domain" description="BHLH" evidence="3">
    <location>
        <begin position="75"/>
        <end position="128"/>
    </location>
</feature>
<dbReference type="PROSITE" id="PS50888">
    <property type="entry name" value="BHLH"/>
    <property type="match status" value="1"/>
</dbReference>
<dbReference type="InterPro" id="IPR036638">
    <property type="entry name" value="HLH_DNA-bd_sf"/>
</dbReference>
<dbReference type="STRING" id="34508.A0A4U5MGN5"/>
<dbReference type="EMBL" id="AZBU02000008">
    <property type="protein sequence ID" value="TKR68322.1"/>
    <property type="molecule type" value="Genomic_DNA"/>
</dbReference>
<dbReference type="InterPro" id="IPR050283">
    <property type="entry name" value="E-box_TF_Regulators"/>
</dbReference>
<dbReference type="GO" id="GO:0000977">
    <property type="term" value="F:RNA polymerase II transcription regulatory region sequence-specific DNA binding"/>
    <property type="evidence" value="ECO:0007669"/>
    <property type="project" value="TreeGrafter"/>
</dbReference>
<evidence type="ECO:0000256" key="2">
    <source>
        <dbReference type="SAM" id="SignalP"/>
    </source>
</evidence>
<dbReference type="AlphaFoldDB" id="A0A4U5MGN5"/>
<evidence type="ECO:0000259" key="3">
    <source>
        <dbReference type="PROSITE" id="PS50888"/>
    </source>
</evidence>
<keyword evidence="5" id="KW-1185">Reference proteome</keyword>
<accession>A0A4U5MGN5</accession>
<organism evidence="4 5">
    <name type="scientific">Steinernema carpocapsae</name>
    <name type="common">Entomopathogenic nematode</name>
    <dbReference type="NCBI Taxonomy" id="34508"/>
    <lineage>
        <taxon>Eukaryota</taxon>
        <taxon>Metazoa</taxon>
        <taxon>Ecdysozoa</taxon>
        <taxon>Nematoda</taxon>
        <taxon>Chromadorea</taxon>
        <taxon>Rhabditida</taxon>
        <taxon>Tylenchina</taxon>
        <taxon>Panagrolaimomorpha</taxon>
        <taxon>Strongyloidoidea</taxon>
        <taxon>Steinernematidae</taxon>
        <taxon>Steinernema</taxon>
    </lineage>
</organism>
<keyword evidence="2" id="KW-0732">Signal</keyword>
<feature type="signal peptide" evidence="2">
    <location>
        <begin position="1"/>
        <end position="17"/>
    </location>
</feature>
<feature type="region of interest" description="Disordered" evidence="1">
    <location>
        <begin position="53"/>
        <end position="86"/>
    </location>
</feature>
<sequence>MFLMLMLLRWFLSRFEMNPSYEQFSYYSPMYPNSHSAHSSPCFGYTPSFSDAPSPALSNSQTKRKRSKDKSSAQRQRKAANERERRRMYSINKGFDKLRDRLPNHIPIDKKLSKVDTLKTAIEYIHKLHAMIVDAPATFQSNSLASENPTITISNQNDPFTKFTISWHRRHSDYGTSYRDNETGAVKATCSKVWIPGM</sequence>
<dbReference type="PANTHER" id="PTHR23349">
    <property type="entry name" value="BASIC HELIX-LOOP-HELIX TRANSCRIPTION FACTOR, TWIST"/>
    <property type="match status" value="1"/>
</dbReference>
<dbReference type="InterPro" id="IPR011598">
    <property type="entry name" value="bHLH_dom"/>
</dbReference>
<dbReference type="PANTHER" id="PTHR23349:SF111">
    <property type="entry name" value="BHLH DOMAIN-CONTAINING PROTEIN"/>
    <property type="match status" value="1"/>
</dbReference>
<dbReference type="Proteomes" id="UP000298663">
    <property type="component" value="Unassembled WGS sequence"/>
</dbReference>
<dbReference type="Gene3D" id="4.10.280.10">
    <property type="entry name" value="Helix-loop-helix DNA-binding domain"/>
    <property type="match status" value="1"/>
</dbReference>
<dbReference type="GO" id="GO:0046983">
    <property type="term" value="F:protein dimerization activity"/>
    <property type="evidence" value="ECO:0007669"/>
    <property type="project" value="InterPro"/>
</dbReference>
<name>A0A4U5MGN5_STECR</name>
<dbReference type="SUPFAM" id="SSF47459">
    <property type="entry name" value="HLH, helix-loop-helix DNA-binding domain"/>
    <property type="match status" value="1"/>
</dbReference>
<comment type="caution">
    <text evidence="4">The sequence shown here is derived from an EMBL/GenBank/DDBJ whole genome shotgun (WGS) entry which is preliminary data.</text>
</comment>
<dbReference type="SMART" id="SM00353">
    <property type="entry name" value="HLH"/>
    <property type="match status" value="1"/>
</dbReference>
<dbReference type="OrthoDB" id="10048995at2759"/>
<feature type="chain" id="PRO_5020937383" description="BHLH domain-containing protein" evidence="2">
    <location>
        <begin position="18"/>
        <end position="198"/>
    </location>
</feature>
<evidence type="ECO:0000256" key="1">
    <source>
        <dbReference type="SAM" id="MobiDB-lite"/>
    </source>
</evidence>
<evidence type="ECO:0000313" key="5">
    <source>
        <dbReference type="Proteomes" id="UP000298663"/>
    </source>
</evidence>
<reference evidence="4 5" key="1">
    <citation type="journal article" date="2015" name="Genome Biol.">
        <title>Comparative genomics of Steinernema reveals deeply conserved gene regulatory networks.</title>
        <authorList>
            <person name="Dillman A.R."/>
            <person name="Macchietto M."/>
            <person name="Porter C.F."/>
            <person name="Rogers A."/>
            <person name="Williams B."/>
            <person name="Antoshechkin I."/>
            <person name="Lee M.M."/>
            <person name="Goodwin Z."/>
            <person name="Lu X."/>
            <person name="Lewis E.E."/>
            <person name="Goodrich-Blair H."/>
            <person name="Stock S.P."/>
            <person name="Adams B.J."/>
            <person name="Sternberg P.W."/>
            <person name="Mortazavi A."/>
        </authorList>
    </citation>
    <scope>NUCLEOTIDE SEQUENCE [LARGE SCALE GENOMIC DNA]</scope>
    <source>
        <strain evidence="4 5">ALL</strain>
    </source>
</reference>